<proteinExistence type="predicted"/>
<dbReference type="Gene3D" id="3.40.50.620">
    <property type="entry name" value="HUPs"/>
    <property type="match status" value="1"/>
</dbReference>
<keyword evidence="2" id="KW-0548">Nucleotidyltransferase</keyword>
<dbReference type="InterPro" id="IPR004821">
    <property type="entry name" value="Cyt_trans-like"/>
</dbReference>
<evidence type="ECO:0000313" key="3">
    <source>
        <dbReference type="Proteomes" id="UP000461288"/>
    </source>
</evidence>
<feature type="domain" description="Cytidyltransferase-like" evidence="1">
    <location>
        <begin position="7"/>
        <end position="30"/>
    </location>
</feature>
<dbReference type="NCBIfam" id="TIGR00125">
    <property type="entry name" value="cyt_tran_rel"/>
    <property type="match status" value="1"/>
</dbReference>
<evidence type="ECO:0000313" key="2">
    <source>
        <dbReference type="EMBL" id="MWK59272.1"/>
    </source>
</evidence>
<dbReference type="AlphaFoldDB" id="A0A7X3KX93"/>
<comment type="caution">
    <text evidence="2">The sequence shown here is derived from an EMBL/GenBank/DDBJ whole genome shotgun (WGS) entry which is preliminary data.</text>
</comment>
<dbReference type="EMBL" id="WTFN01000088">
    <property type="protein sequence ID" value="MWK59272.1"/>
    <property type="molecule type" value="Genomic_DNA"/>
</dbReference>
<gene>
    <name evidence="2" type="ORF">GO594_25070</name>
</gene>
<accession>A0A7X3KX93</accession>
<evidence type="ECO:0000259" key="1">
    <source>
        <dbReference type="Pfam" id="PF01467"/>
    </source>
</evidence>
<organism evidence="2 3">
    <name type="scientific">Metapseudomonas otitidis</name>
    <dbReference type="NCBI Taxonomy" id="319939"/>
    <lineage>
        <taxon>Bacteria</taxon>
        <taxon>Pseudomonadati</taxon>
        <taxon>Pseudomonadota</taxon>
        <taxon>Gammaproteobacteria</taxon>
        <taxon>Pseudomonadales</taxon>
        <taxon>Pseudomonadaceae</taxon>
        <taxon>Metapseudomonas</taxon>
    </lineage>
</organism>
<feature type="non-terminal residue" evidence="2">
    <location>
        <position position="31"/>
    </location>
</feature>
<dbReference type="GO" id="GO:0016779">
    <property type="term" value="F:nucleotidyltransferase activity"/>
    <property type="evidence" value="ECO:0007669"/>
    <property type="project" value="UniProtKB-KW"/>
</dbReference>
<dbReference type="SUPFAM" id="SSF52374">
    <property type="entry name" value="Nucleotidylyl transferase"/>
    <property type="match status" value="1"/>
</dbReference>
<reference evidence="2 3" key="1">
    <citation type="submission" date="2019-12" db="EMBL/GenBank/DDBJ databases">
        <title>Draft genome sequence of Pseudomonas otitidis recovered from a chicken carcass.</title>
        <authorList>
            <person name="Vieira T.R."/>
            <person name="Oliviera E.F.C."/>
            <person name="Silva N.M.V."/>
            <person name="Sambrano G.E."/>
            <person name="Cibulski S.P."/>
            <person name="Cardoso M.R.I."/>
        </authorList>
    </citation>
    <scope>NUCLEOTIDE SEQUENCE [LARGE SCALE GENOMIC DNA]</scope>
    <source>
        <strain evidence="2 3">25_K</strain>
    </source>
</reference>
<dbReference type="RefSeq" id="WP_160482529.1">
    <property type="nucleotide sequence ID" value="NZ_WTFN01000088.1"/>
</dbReference>
<dbReference type="Pfam" id="PF01467">
    <property type="entry name" value="CTP_transf_like"/>
    <property type="match status" value="1"/>
</dbReference>
<name>A0A7X3KX93_9GAMM</name>
<sequence>MSQRIGLFGGTFDPVHIGHLRGALEVAELMA</sequence>
<dbReference type="Proteomes" id="UP000461288">
    <property type="component" value="Unassembled WGS sequence"/>
</dbReference>
<keyword evidence="2" id="KW-0808">Transferase</keyword>
<dbReference type="InterPro" id="IPR014729">
    <property type="entry name" value="Rossmann-like_a/b/a_fold"/>
</dbReference>
<protein>
    <submittedName>
        <fullName evidence="2">Adenylyltransferase/cytidyltransferase family protein</fullName>
    </submittedName>
</protein>